<dbReference type="InterPro" id="IPR002110">
    <property type="entry name" value="Ankyrin_rpt"/>
</dbReference>
<reference evidence="5 6" key="1">
    <citation type="submission" date="2020-06" db="EMBL/GenBank/DDBJ databases">
        <authorList>
            <person name="Li R."/>
            <person name="Bekaert M."/>
        </authorList>
    </citation>
    <scope>NUCLEOTIDE SEQUENCE [LARGE SCALE GENOMIC DNA]</scope>
    <source>
        <strain evidence="6">wild</strain>
    </source>
</reference>
<dbReference type="PANTHER" id="PTHR24198:SF165">
    <property type="entry name" value="ANKYRIN REPEAT-CONTAINING PROTEIN-RELATED"/>
    <property type="match status" value="1"/>
</dbReference>
<feature type="repeat" description="ANK" evidence="3">
    <location>
        <begin position="102"/>
        <end position="134"/>
    </location>
</feature>
<evidence type="ECO:0000259" key="4">
    <source>
        <dbReference type="PROSITE" id="PS50225"/>
    </source>
</evidence>
<proteinExistence type="predicted"/>
<feature type="domain" description="SOCS box" evidence="4">
    <location>
        <begin position="228"/>
        <end position="267"/>
    </location>
</feature>
<dbReference type="Pfam" id="PF00023">
    <property type="entry name" value="Ank"/>
    <property type="match status" value="1"/>
</dbReference>
<dbReference type="Proteomes" id="UP000507470">
    <property type="component" value="Unassembled WGS sequence"/>
</dbReference>
<evidence type="ECO:0000256" key="3">
    <source>
        <dbReference type="PROSITE-ProRule" id="PRU00023"/>
    </source>
</evidence>
<dbReference type="OrthoDB" id="5406014at2759"/>
<dbReference type="EMBL" id="CACVKT020007264">
    <property type="protein sequence ID" value="CAC5406782.1"/>
    <property type="molecule type" value="Genomic_DNA"/>
</dbReference>
<feature type="repeat" description="ANK" evidence="3">
    <location>
        <begin position="67"/>
        <end position="100"/>
    </location>
</feature>
<evidence type="ECO:0000313" key="6">
    <source>
        <dbReference type="Proteomes" id="UP000507470"/>
    </source>
</evidence>
<keyword evidence="1" id="KW-0677">Repeat</keyword>
<keyword evidence="6" id="KW-1185">Reference proteome</keyword>
<dbReference type="PROSITE" id="PS50088">
    <property type="entry name" value="ANK_REPEAT"/>
    <property type="match status" value="3"/>
</dbReference>
<dbReference type="InterPro" id="IPR036036">
    <property type="entry name" value="SOCS_box-like_dom_sf"/>
</dbReference>
<dbReference type="SUPFAM" id="SSF158235">
    <property type="entry name" value="SOCS box-like"/>
    <property type="match status" value="1"/>
</dbReference>
<dbReference type="SUPFAM" id="SSF48403">
    <property type="entry name" value="Ankyrin repeat"/>
    <property type="match status" value="1"/>
</dbReference>
<name>A0A6J8DH88_MYTCO</name>
<evidence type="ECO:0000256" key="2">
    <source>
        <dbReference type="ARBA" id="ARBA00023043"/>
    </source>
</evidence>
<feature type="repeat" description="ANK" evidence="3">
    <location>
        <begin position="34"/>
        <end position="66"/>
    </location>
</feature>
<dbReference type="PANTHER" id="PTHR24198">
    <property type="entry name" value="ANKYRIN REPEAT AND PROTEIN KINASE DOMAIN-CONTAINING PROTEIN"/>
    <property type="match status" value="1"/>
</dbReference>
<dbReference type="Pfam" id="PF12796">
    <property type="entry name" value="Ank_2"/>
    <property type="match status" value="1"/>
</dbReference>
<evidence type="ECO:0000313" key="5">
    <source>
        <dbReference type="EMBL" id="CAC5406782.1"/>
    </source>
</evidence>
<dbReference type="InterPro" id="IPR001496">
    <property type="entry name" value="SOCS_box"/>
</dbReference>
<organism evidence="5 6">
    <name type="scientific">Mytilus coruscus</name>
    <name type="common">Sea mussel</name>
    <dbReference type="NCBI Taxonomy" id="42192"/>
    <lineage>
        <taxon>Eukaryota</taxon>
        <taxon>Metazoa</taxon>
        <taxon>Spiralia</taxon>
        <taxon>Lophotrochozoa</taxon>
        <taxon>Mollusca</taxon>
        <taxon>Bivalvia</taxon>
        <taxon>Autobranchia</taxon>
        <taxon>Pteriomorphia</taxon>
        <taxon>Mytilida</taxon>
        <taxon>Mytiloidea</taxon>
        <taxon>Mytilidae</taxon>
        <taxon>Mytilinae</taxon>
        <taxon>Mytilus</taxon>
    </lineage>
</organism>
<protein>
    <recommendedName>
        <fullName evidence="4">SOCS box domain-containing protein</fullName>
    </recommendedName>
</protein>
<dbReference type="Gene3D" id="1.10.750.20">
    <property type="entry name" value="SOCS box"/>
    <property type="match status" value="1"/>
</dbReference>
<dbReference type="InterPro" id="IPR036770">
    <property type="entry name" value="Ankyrin_rpt-contain_sf"/>
</dbReference>
<dbReference type="SMART" id="SM00969">
    <property type="entry name" value="SOCS_box"/>
    <property type="match status" value="1"/>
</dbReference>
<dbReference type="PROSITE" id="PS50297">
    <property type="entry name" value="ANK_REP_REGION"/>
    <property type="match status" value="2"/>
</dbReference>
<dbReference type="CDD" id="cd03716">
    <property type="entry name" value="SOCS_ASB_like"/>
    <property type="match status" value="1"/>
</dbReference>
<dbReference type="Pfam" id="PF07525">
    <property type="entry name" value="SOCS_box"/>
    <property type="match status" value="1"/>
</dbReference>
<gene>
    <name evidence="5" type="ORF">MCOR_40318</name>
</gene>
<evidence type="ECO:0000256" key="1">
    <source>
        <dbReference type="ARBA" id="ARBA00022737"/>
    </source>
</evidence>
<dbReference type="SMART" id="SM00248">
    <property type="entry name" value="ANK"/>
    <property type="match status" value="5"/>
</dbReference>
<sequence>MHNPDYHADLILAIQSGDNIVVKSILDIGCDQVALDSALCWASRYGNIEVVQILLLNGADPNAQVWGGFTPLLWAAMFSPNVNVLTVLIEAGSNVNCFSNKRRQTPLHAAAIRGDNLMTSMLLESGANVDAQDYMYKTPLLHAVLKNIPSCVKILLHHNCNVNMSGWFNGTSVSPLIQSLIQNQLEITKMLILAGAKFNKEAIYQTYTINQYYHTAESFHFDVRPIFLQQQCRICIRSLLKPKFLEKLNQMPLPTVLKEFLSLDELKYI</sequence>
<dbReference type="AlphaFoldDB" id="A0A6J8DH88"/>
<keyword evidence="2 3" id="KW-0040">ANK repeat</keyword>
<dbReference type="PROSITE" id="PS50225">
    <property type="entry name" value="SOCS"/>
    <property type="match status" value="1"/>
</dbReference>
<dbReference type="Gene3D" id="1.25.40.20">
    <property type="entry name" value="Ankyrin repeat-containing domain"/>
    <property type="match status" value="1"/>
</dbReference>
<dbReference type="GO" id="GO:0035556">
    <property type="term" value="P:intracellular signal transduction"/>
    <property type="evidence" value="ECO:0007669"/>
    <property type="project" value="InterPro"/>
</dbReference>
<accession>A0A6J8DH88</accession>